<dbReference type="PANTHER" id="PTHR42701:SF1">
    <property type="entry name" value="IMIDAZOLE GLYCEROL PHOSPHATE SYNTHASE SUBUNIT HISH"/>
    <property type="match status" value="1"/>
</dbReference>
<dbReference type="PANTHER" id="PTHR42701">
    <property type="entry name" value="IMIDAZOLE GLYCEROL PHOSPHATE SYNTHASE SUBUNIT HISH"/>
    <property type="match status" value="1"/>
</dbReference>
<dbReference type="RefSeq" id="WP_345293125.1">
    <property type="nucleotide sequence ID" value="NZ_BAABFV010000002.1"/>
</dbReference>
<sequence>MSSALGIKKVGVVNTKAGNLFSLFACLRRIGFEPITVNTTQDLELNELCALVIPGQGRFGQVMKQLKATKLDQAIQMWSQQGKPLLGICVGLQVMFEQSDEDPGVEGLALFEGKVTRLQSPKQPMVGWCQLDSQEARFKNQIVYFVNSYGVKSSPVAVATVTYGEEFVAAINQGNLWAFQFHPEKSGPIGEEMIKQCLR</sequence>
<accession>A0ABP8INK3</accession>
<dbReference type="Pfam" id="PF00117">
    <property type="entry name" value="GATase"/>
    <property type="match status" value="1"/>
</dbReference>
<evidence type="ECO:0000256" key="1">
    <source>
        <dbReference type="ARBA" id="ARBA00005091"/>
    </source>
</evidence>
<dbReference type="PIRSF" id="PIRSF000495">
    <property type="entry name" value="Amidotransf_hisH"/>
    <property type="match status" value="1"/>
</dbReference>
<keyword evidence="5" id="KW-0315">Glutamine amidotransferase</keyword>
<evidence type="ECO:0000256" key="6">
    <source>
        <dbReference type="ARBA" id="ARBA00023102"/>
    </source>
</evidence>
<name>A0ABP8INK3_9GAMM</name>
<proteinExistence type="predicted"/>
<dbReference type="EMBL" id="BAABFV010000002">
    <property type="protein sequence ID" value="GAA4364340.1"/>
    <property type="molecule type" value="Genomic_DNA"/>
</dbReference>
<reference evidence="12" key="1">
    <citation type="journal article" date="2019" name="Int. J. Syst. Evol. Microbiol.">
        <title>The Global Catalogue of Microorganisms (GCM) 10K type strain sequencing project: providing services to taxonomists for standard genome sequencing and annotation.</title>
        <authorList>
            <consortium name="The Broad Institute Genomics Platform"/>
            <consortium name="The Broad Institute Genome Sequencing Center for Infectious Disease"/>
            <person name="Wu L."/>
            <person name="Ma J."/>
        </authorList>
    </citation>
    <scope>NUCLEOTIDE SEQUENCE [LARGE SCALE GENOMIC DNA]</scope>
    <source>
        <strain evidence="12">JCM 17728</strain>
    </source>
</reference>
<comment type="pathway">
    <text evidence="1">Amino-acid biosynthesis; L-histidine biosynthesis; L-histidine from 5-phospho-alpha-D-ribose 1-diphosphate: step 5/9.</text>
</comment>
<evidence type="ECO:0000259" key="10">
    <source>
        <dbReference type="Pfam" id="PF00117"/>
    </source>
</evidence>
<comment type="caution">
    <text evidence="11">The sequence shown here is derived from an EMBL/GenBank/DDBJ whole genome shotgun (WGS) entry which is preliminary data.</text>
</comment>
<dbReference type="Proteomes" id="UP001501011">
    <property type="component" value="Unassembled WGS sequence"/>
</dbReference>
<evidence type="ECO:0000256" key="5">
    <source>
        <dbReference type="ARBA" id="ARBA00022962"/>
    </source>
</evidence>
<evidence type="ECO:0000313" key="11">
    <source>
        <dbReference type="EMBL" id="GAA4364340.1"/>
    </source>
</evidence>
<keyword evidence="3" id="KW-0028">Amino-acid biosynthesis</keyword>
<comment type="catalytic activity">
    <reaction evidence="8">
        <text>5-[(5-phospho-1-deoxy-D-ribulos-1-ylimino)methylamino]-1-(5-phospho-beta-D-ribosyl)imidazole-4-carboxamide + L-glutamine = D-erythro-1-(imidazol-4-yl)glycerol 3-phosphate + 5-amino-1-(5-phospho-beta-D-ribosyl)imidazole-4-carboxamide + L-glutamate + H(+)</text>
        <dbReference type="Rhea" id="RHEA:24793"/>
        <dbReference type="ChEBI" id="CHEBI:15378"/>
        <dbReference type="ChEBI" id="CHEBI:29985"/>
        <dbReference type="ChEBI" id="CHEBI:58278"/>
        <dbReference type="ChEBI" id="CHEBI:58359"/>
        <dbReference type="ChEBI" id="CHEBI:58475"/>
        <dbReference type="ChEBI" id="CHEBI:58525"/>
        <dbReference type="EC" id="4.3.2.10"/>
    </reaction>
</comment>
<comment type="subunit">
    <text evidence="2">Heterodimer of HisH and HisF.</text>
</comment>
<keyword evidence="6" id="KW-0368">Histidine biosynthesis</keyword>
<organism evidence="11 12">
    <name type="scientific">Kangiella marina</name>
    <dbReference type="NCBI Taxonomy" id="1079178"/>
    <lineage>
        <taxon>Bacteria</taxon>
        <taxon>Pseudomonadati</taxon>
        <taxon>Pseudomonadota</taxon>
        <taxon>Gammaproteobacteria</taxon>
        <taxon>Kangiellales</taxon>
        <taxon>Kangiellaceae</taxon>
        <taxon>Kangiella</taxon>
    </lineage>
</organism>
<dbReference type="SUPFAM" id="SSF52317">
    <property type="entry name" value="Class I glutamine amidotransferase-like"/>
    <property type="match status" value="1"/>
</dbReference>
<keyword evidence="7" id="KW-0456">Lyase</keyword>
<comment type="catalytic activity">
    <reaction evidence="9">
        <text>L-glutamine + H2O = L-glutamate + NH4(+)</text>
        <dbReference type="Rhea" id="RHEA:15889"/>
        <dbReference type="ChEBI" id="CHEBI:15377"/>
        <dbReference type="ChEBI" id="CHEBI:28938"/>
        <dbReference type="ChEBI" id="CHEBI:29985"/>
        <dbReference type="ChEBI" id="CHEBI:58359"/>
        <dbReference type="EC" id="3.5.1.2"/>
    </reaction>
</comment>
<dbReference type="NCBIfam" id="TIGR01855">
    <property type="entry name" value="IMP_synth_hisH"/>
    <property type="match status" value="1"/>
</dbReference>
<feature type="domain" description="Glutamine amidotransferase" evidence="10">
    <location>
        <begin position="17"/>
        <end position="197"/>
    </location>
</feature>
<keyword evidence="12" id="KW-1185">Reference proteome</keyword>
<evidence type="ECO:0000256" key="4">
    <source>
        <dbReference type="ARBA" id="ARBA00022801"/>
    </source>
</evidence>
<keyword evidence="4" id="KW-0378">Hydrolase</keyword>
<evidence type="ECO:0000256" key="9">
    <source>
        <dbReference type="ARBA" id="ARBA00049534"/>
    </source>
</evidence>
<dbReference type="PROSITE" id="PS51273">
    <property type="entry name" value="GATASE_TYPE_1"/>
    <property type="match status" value="1"/>
</dbReference>
<dbReference type="Gene3D" id="3.40.50.880">
    <property type="match status" value="1"/>
</dbReference>
<evidence type="ECO:0000256" key="8">
    <source>
        <dbReference type="ARBA" id="ARBA00047838"/>
    </source>
</evidence>
<gene>
    <name evidence="11" type="primary">hisH</name>
    <name evidence="11" type="ORF">GCM10023151_20470</name>
</gene>
<evidence type="ECO:0000256" key="3">
    <source>
        <dbReference type="ARBA" id="ARBA00022605"/>
    </source>
</evidence>
<evidence type="ECO:0000313" key="12">
    <source>
        <dbReference type="Proteomes" id="UP001501011"/>
    </source>
</evidence>
<dbReference type="InterPro" id="IPR010139">
    <property type="entry name" value="Imidazole-glycPsynth_HisH"/>
</dbReference>
<dbReference type="InterPro" id="IPR017926">
    <property type="entry name" value="GATASE"/>
</dbReference>
<evidence type="ECO:0000256" key="2">
    <source>
        <dbReference type="ARBA" id="ARBA00011152"/>
    </source>
</evidence>
<protein>
    <submittedName>
        <fullName evidence="11">Imidazole glycerol phosphate synthase subunit HisH</fullName>
    </submittedName>
</protein>
<dbReference type="InterPro" id="IPR029062">
    <property type="entry name" value="Class_I_gatase-like"/>
</dbReference>
<evidence type="ECO:0000256" key="7">
    <source>
        <dbReference type="ARBA" id="ARBA00023239"/>
    </source>
</evidence>